<accession>A0A0H5S7X7</accession>
<dbReference type="Pfam" id="PF01740">
    <property type="entry name" value="STAS"/>
    <property type="match status" value="1"/>
</dbReference>
<dbReference type="SUPFAM" id="SSF52091">
    <property type="entry name" value="SpoIIaa-like"/>
    <property type="match status" value="1"/>
</dbReference>
<dbReference type="PROSITE" id="PS50801">
    <property type="entry name" value="STAS"/>
    <property type="match status" value="1"/>
</dbReference>
<evidence type="ECO:0000313" key="2">
    <source>
        <dbReference type="EMBL" id="CRZ17354.1"/>
    </source>
</evidence>
<dbReference type="Proteomes" id="UP000199147">
    <property type="component" value="Unassembled WGS sequence"/>
</dbReference>
<protein>
    <submittedName>
        <fullName evidence="2">Stas domain-containing protein</fullName>
    </submittedName>
</protein>
<evidence type="ECO:0000313" key="3">
    <source>
        <dbReference type="Proteomes" id="UP000199147"/>
    </source>
</evidence>
<dbReference type="OrthoDB" id="4750285at2"/>
<proteinExistence type="predicted"/>
<dbReference type="RefSeq" id="WP_090516873.1">
    <property type="nucleotide sequence ID" value="NZ_CWKH01000002.1"/>
</dbReference>
<reference evidence="3" key="1">
    <citation type="submission" date="2015-07" db="EMBL/GenBank/DDBJ databases">
        <authorList>
            <person name="Urmite Genomes"/>
        </authorList>
    </citation>
    <scope>NUCLEOTIDE SEQUENCE [LARGE SCALE GENOMIC DNA]</scope>
    <source>
        <strain evidence="3">type strain: ATCC 49404</strain>
    </source>
</reference>
<organism evidence="2 3">
    <name type="scientific">Mycolicibacterium neworleansense</name>
    <dbReference type="NCBI Taxonomy" id="146018"/>
    <lineage>
        <taxon>Bacteria</taxon>
        <taxon>Bacillati</taxon>
        <taxon>Actinomycetota</taxon>
        <taxon>Actinomycetes</taxon>
        <taxon>Mycobacteriales</taxon>
        <taxon>Mycobacteriaceae</taxon>
        <taxon>Mycolicibacterium</taxon>
    </lineage>
</organism>
<dbReference type="EMBL" id="CWKH01000002">
    <property type="protein sequence ID" value="CRZ17354.1"/>
    <property type="molecule type" value="Genomic_DNA"/>
</dbReference>
<dbReference type="STRING" id="146018.BN2156_04239"/>
<keyword evidence="3" id="KW-1185">Reference proteome</keyword>
<gene>
    <name evidence="2" type="ORF">BN2156_04239</name>
</gene>
<dbReference type="CDD" id="cd07043">
    <property type="entry name" value="STAS_anti-anti-sigma_factors"/>
    <property type="match status" value="1"/>
</dbReference>
<dbReference type="AlphaFoldDB" id="A0A0H5S7X7"/>
<evidence type="ECO:0000259" key="1">
    <source>
        <dbReference type="PROSITE" id="PS50801"/>
    </source>
</evidence>
<dbReference type="Gene3D" id="3.30.750.24">
    <property type="entry name" value="STAS domain"/>
    <property type="match status" value="1"/>
</dbReference>
<name>A0A0H5S7X7_9MYCO</name>
<feature type="domain" description="STAS" evidence="1">
    <location>
        <begin position="26"/>
        <end position="91"/>
    </location>
</feature>
<dbReference type="InterPro" id="IPR002645">
    <property type="entry name" value="STAS_dom"/>
</dbReference>
<dbReference type="InterPro" id="IPR036513">
    <property type="entry name" value="STAS_dom_sf"/>
</dbReference>
<sequence>MTAVHHPGRLRPVRSPDAGVIDCAGARVSAHIRGPATVLVVEGEVDICNADRLAAAIRRLARPGNPFVLDLRSVDFMAVEGFRVLLAFADECHRAHVSWHVVAGPALRPLLRVFADHHLPVVGAAGLTAGSG</sequence>